<evidence type="ECO:0000313" key="3">
    <source>
        <dbReference type="Proteomes" id="UP000011867"/>
    </source>
</evidence>
<dbReference type="Gene3D" id="3.30.70.100">
    <property type="match status" value="1"/>
</dbReference>
<dbReference type="PANTHER" id="PTHR33336:SF15">
    <property type="entry name" value="ABM DOMAIN-CONTAINING PROTEIN"/>
    <property type="match status" value="1"/>
</dbReference>
<protein>
    <submittedName>
        <fullName evidence="2">Homolog to autoinducer-2-degrading protein lsrG</fullName>
    </submittedName>
</protein>
<dbReference type="InterPro" id="IPR050744">
    <property type="entry name" value="AI-2_Isomerase_LsrG"/>
</dbReference>
<reference evidence="2 3" key="1">
    <citation type="journal article" date="2013" name="Genome Announc.">
        <title>Genome of the haloarchaeon Natronomonas moolapensis, a neutrophilic member of a previously haloalkaliphilic genus.</title>
        <authorList>
            <person name="Dyall-Smith M.L."/>
            <person name="Pfeiffer F."/>
            <person name="Oberwinkler T."/>
            <person name="Klee K."/>
            <person name="Rampp M."/>
            <person name="Palm P."/>
            <person name="Gross K."/>
            <person name="Schuster S.C."/>
            <person name="Oesterhelt D."/>
        </authorList>
    </citation>
    <scope>NUCLEOTIDE SEQUENCE [LARGE SCALE GENOMIC DNA]</scope>
    <source>
        <strain evidence="3">DSM 18674 / JCM 14361 / 8.8.11</strain>
    </source>
</reference>
<dbReference type="STRING" id="268739.Nmlp_2275"/>
<dbReference type="OrthoDB" id="8931at2157"/>
<dbReference type="InterPro" id="IPR011008">
    <property type="entry name" value="Dimeric_a/b-barrel"/>
</dbReference>
<organism evidence="2 3">
    <name type="scientific">Natronomonas moolapensis (strain DSM 18674 / CECT 7526 / JCM 14361 / 8.8.11)</name>
    <dbReference type="NCBI Taxonomy" id="268739"/>
    <lineage>
        <taxon>Archaea</taxon>
        <taxon>Methanobacteriati</taxon>
        <taxon>Methanobacteriota</taxon>
        <taxon>Stenosarchaea group</taxon>
        <taxon>Halobacteria</taxon>
        <taxon>Halobacteriales</taxon>
        <taxon>Natronomonadaceae</taxon>
        <taxon>Natronomonas</taxon>
    </lineage>
</organism>
<accession>M1XKS9</accession>
<gene>
    <name evidence="2" type="ordered locus">Nmlp_2275</name>
</gene>
<sequence>MILVHATFPLDPAKREEALETIEDLVEQSQAEAGTIEYRAAMDVSEPNTVRFAERYEDADAFETHTETEHFEAFEAALPDLLAGEPEVLRFEVESATELEL</sequence>
<dbReference type="GO" id="GO:0003824">
    <property type="term" value="F:catalytic activity"/>
    <property type="evidence" value="ECO:0007669"/>
    <property type="project" value="TreeGrafter"/>
</dbReference>
<dbReference type="GeneID" id="14652832"/>
<dbReference type="RefSeq" id="WP_015409245.1">
    <property type="nucleotide sequence ID" value="NC_020388.1"/>
</dbReference>
<dbReference type="EMBL" id="HF582854">
    <property type="protein sequence ID" value="CCQ36445.1"/>
    <property type="molecule type" value="Genomic_DNA"/>
</dbReference>
<dbReference type="AlphaFoldDB" id="M1XKS9"/>
<dbReference type="PROSITE" id="PS51725">
    <property type="entry name" value="ABM"/>
    <property type="match status" value="1"/>
</dbReference>
<dbReference type="eggNOG" id="arCOG04806">
    <property type="taxonomic scope" value="Archaea"/>
</dbReference>
<dbReference type="Proteomes" id="UP000011867">
    <property type="component" value="Chromosome"/>
</dbReference>
<feature type="domain" description="ABM" evidence="1">
    <location>
        <begin position="2"/>
        <end position="91"/>
    </location>
</feature>
<dbReference type="KEGG" id="nmo:Nmlp_2275"/>
<name>M1XKS9_NATM8</name>
<keyword evidence="3" id="KW-1185">Reference proteome</keyword>
<evidence type="ECO:0000259" key="1">
    <source>
        <dbReference type="PROSITE" id="PS51725"/>
    </source>
</evidence>
<evidence type="ECO:0000313" key="2">
    <source>
        <dbReference type="EMBL" id="CCQ36445.1"/>
    </source>
</evidence>
<dbReference type="SUPFAM" id="SSF54909">
    <property type="entry name" value="Dimeric alpha+beta barrel"/>
    <property type="match status" value="1"/>
</dbReference>
<dbReference type="HOGENOM" id="CLU_131496_11_0_2"/>
<dbReference type="Pfam" id="PF03992">
    <property type="entry name" value="ABM"/>
    <property type="match status" value="1"/>
</dbReference>
<dbReference type="InterPro" id="IPR007138">
    <property type="entry name" value="ABM_dom"/>
</dbReference>
<dbReference type="PANTHER" id="PTHR33336">
    <property type="entry name" value="QUINOL MONOOXYGENASE YGIN-RELATED"/>
    <property type="match status" value="1"/>
</dbReference>
<proteinExistence type="predicted"/>